<keyword evidence="3" id="KW-0732">Signal</keyword>
<feature type="signal peptide" evidence="3">
    <location>
        <begin position="1"/>
        <end position="16"/>
    </location>
</feature>
<keyword evidence="2" id="KW-1133">Transmembrane helix</keyword>
<accession>A0A093VEM7</accession>
<proteinExistence type="predicted"/>
<protein>
    <recommendedName>
        <fullName evidence="5">Extracellular membrane protein CFEM domain-containing protein</fullName>
    </recommendedName>
</protein>
<reference evidence="4" key="1">
    <citation type="journal article" date="2014" name="PLoS Genet.">
        <title>Signature Gene Expression Reveals Novel Clues to the Molecular Mechanisms of Dimorphic Transition in Penicillium marneffei.</title>
        <authorList>
            <person name="Yang E."/>
            <person name="Wang G."/>
            <person name="Cai J."/>
            <person name="Woo P.C."/>
            <person name="Lau S.K."/>
            <person name="Yuen K.-Y."/>
            <person name="Chow W.-N."/>
            <person name="Lin X."/>
        </authorList>
    </citation>
    <scope>NUCLEOTIDE SEQUENCE [LARGE SCALE GENOMIC DNA]</scope>
    <source>
        <strain evidence="4">PM1</strain>
    </source>
</reference>
<feature type="chain" id="PRO_5001888223" description="Extracellular membrane protein CFEM domain-containing protein" evidence="3">
    <location>
        <begin position="17"/>
        <end position="247"/>
    </location>
</feature>
<organism evidence="4">
    <name type="scientific">Talaromyces marneffei PM1</name>
    <dbReference type="NCBI Taxonomy" id="1077442"/>
    <lineage>
        <taxon>Eukaryota</taxon>
        <taxon>Fungi</taxon>
        <taxon>Dikarya</taxon>
        <taxon>Ascomycota</taxon>
        <taxon>Pezizomycotina</taxon>
        <taxon>Eurotiomycetes</taxon>
        <taxon>Eurotiomycetidae</taxon>
        <taxon>Eurotiales</taxon>
        <taxon>Trichocomaceae</taxon>
        <taxon>Talaromyces</taxon>
        <taxon>Talaromyces sect. Talaromyces</taxon>
    </lineage>
</organism>
<feature type="transmembrane region" description="Helical" evidence="2">
    <location>
        <begin position="225"/>
        <end position="246"/>
    </location>
</feature>
<gene>
    <name evidence="4" type="ORF">GQ26_0072980</name>
</gene>
<evidence type="ECO:0008006" key="5">
    <source>
        <dbReference type="Google" id="ProtNLM"/>
    </source>
</evidence>
<dbReference type="EMBL" id="JPOX01000007">
    <property type="protein sequence ID" value="KFX50635.1"/>
    <property type="molecule type" value="Genomic_DNA"/>
</dbReference>
<evidence type="ECO:0000256" key="3">
    <source>
        <dbReference type="SAM" id="SignalP"/>
    </source>
</evidence>
<evidence type="ECO:0000256" key="1">
    <source>
        <dbReference type="SAM" id="MobiDB-lite"/>
    </source>
</evidence>
<feature type="compositionally biased region" description="Polar residues" evidence="1">
    <location>
        <begin position="160"/>
        <end position="174"/>
    </location>
</feature>
<feature type="compositionally biased region" description="Polar residues" evidence="1">
    <location>
        <begin position="127"/>
        <end position="144"/>
    </location>
</feature>
<keyword evidence="2" id="KW-0472">Membrane</keyword>
<comment type="caution">
    <text evidence="4">The sequence shown here is derived from an EMBL/GenBank/DDBJ whole genome shotgun (WGS) entry which is preliminary data.</text>
</comment>
<evidence type="ECO:0000256" key="2">
    <source>
        <dbReference type="SAM" id="Phobius"/>
    </source>
</evidence>
<feature type="region of interest" description="Disordered" evidence="1">
    <location>
        <begin position="122"/>
        <end position="217"/>
    </location>
</feature>
<dbReference type="HOGENOM" id="CLU_1161812_0_0_1"/>
<evidence type="ECO:0000313" key="4">
    <source>
        <dbReference type="EMBL" id="KFX50635.1"/>
    </source>
</evidence>
<name>A0A093VEM7_TALMA</name>
<dbReference type="AlphaFoldDB" id="A0A093VEM7"/>
<keyword evidence="2" id="KW-0812">Transmembrane</keyword>
<sequence>MRSFVTLIAFAAAATAATSPLVAREDAAACAMRTLLSSTTCNTGDAACLCSDGARQAVMEEIKSACGSEQSDLTNNMATEACRTQKVRRATLPSATVVHMGLATPSSTSANRMNGVQEAAGQDACSCPNTKSKTPNAPSANNAADTEMDQESEMPGKPSHGSNTPSGNSAQSSHAHAPSMMATPSASSAAHHGLMASPTAASSSRATNPTDASSFSTFRGAGSQAIPSLTVVAGGVLAGVVGIFAAL</sequence>
<feature type="compositionally biased region" description="Low complexity" evidence="1">
    <location>
        <begin position="175"/>
        <end position="210"/>
    </location>
</feature>